<dbReference type="Gene3D" id="1.20.144.10">
    <property type="entry name" value="Phosphatidic acid phosphatase type 2/haloperoxidase"/>
    <property type="match status" value="1"/>
</dbReference>
<dbReference type="InterPro" id="IPR036938">
    <property type="entry name" value="PAP2/HPO_sf"/>
</dbReference>
<dbReference type="Proteomes" id="UP000886881">
    <property type="component" value="Unassembled WGS sequence"/>
</dbReference>
<dbReference type="PANTHER" id="PTHR14969">
    <property type="entry name" value="SPHINGOSINE-1-PHOSPHATE PHOSPHOHYDROLASE"/>
    <property type="match status" value="1"/>
</dbReference>
<keyword evidence="1" id="KW-0732">Signal</keyword>
<reference evidence="3" key="2">
    <citation type="journal article" date="2021" name="PeerJ">
        <title>Extensive microbial diversity within the chicken gut microbiome revealed by metagenomics and culture.</title>
        <authorList>
            <person name="Gilroy R."/>
            <person name="Ravi A."/>
            <person name="Getino M."/>
            <person name="Pursley I."/>
            <person name="Horton D.L."/>
            <person name="Alikhan N.F."/>
            <person name="Baker D."/>
            <person name="Gharbi K."/>
            <person name="Hall N."/>
            <person name="Watson M."/>
            <person name="Adriaenssens E.M."/>
            <person name="Foster-Nyarko E."/>
            <person name="Jarju S."/>
            <person name="Secka A."/>
            <person name="Antonio M."/>
            <person name="Oren A."/>
            <person name="Chaudhuri R.R."/>
            <person name="La Ragione R."/>
            <person name="Hildebrand F."/>
            <person name="Pallen M.J."/>
        </authorList>
    </citation>
    <scope>NUCLEOTIDE SEQUENCE</scope>
    <source>
        <strain evidence="3">ChiHecec2B26-709</strain>
    </source>
</reference>
<dbReference type="SMART" id="SM00014">
    <property type="entry name" value="acidPPc"/>
    <property type="match status" value="1"/>
</dbReference>
<evidence type="ECO:0000259" key="2">
    <source>
        <dbReference type="SMART" id="SM00014"/>
    </source>
</evidence>
<organism evidence="3 4">
    <name type="scientific">Candidatus Cryptobacteroides merdipullorum</name>
    <dbReference type="NCBI Taxonomy" id="2840771"/>
    <lineage>
        <taxon>Bacteria</taxon>
        <taxon>Pseudomonadati</taxon>
        <taxon>Bacteroidota</taxon>
        <taxon>Bacteroidia</taxon>
        <taxon>Bacteroidales</taxon>
        <taxon>Candidatus Cryptobacteroides</taxon>
    </lineage>
</organism>
<proteinExistence type="predicted"/>
<feature type="chain" id="PRO_5038963834" evidence="1">
    <location>
        <begin position="20"/>
        <end position="260"/>
    </location>
</feature>
<feature type="signal peptide" evidence="1">
    <location>
        <begin position="1"/>
        <end position="19"/>
    </location>
</feature>
<evidence type="ECO:0000313" key="3">
    <source>
        <dbReference type="EMBL" id="HIT46245.1"/>
    </source>
</evidence>
<dbReference type="InterPro" id="IPR000326">
    <property type="entry name" value="PAP2/HPO"/>
</dbReference>
<feature type="domain" description="Phosphatidic acid phosphatase type 2/haloperoxidase" evidence="2">
    <location>
        <begin position="113"/>
        <end position="209"/>
    </location>
</feature>
<reference evidence="3" key="1">
    <citation type="submission" date="2020-10" db="EMBL/GenBank/DDBJ databases">
        <authorList>
            <person name="Gilroy R."/>
        </authorList>
    </citation>
    <scope>NUCLEOTIDE SEQUENCE</scope>
    <source>
        <strain evidence="3">ChiHecec2B26-709</strain>
    </source>
</reference>
<evidence type="ECO:0000313" key="4">
    <source>
        <dbReference type="Proteomes" id="UP000886881"/>
    </source>
</evidence>
<dbReference type="EMBL" id="DVLC01000003">
    <property type="protein sequence ID" value="HIT46245.1"/>
    <property type="molecule type" value="Genomic_DNA"/>
</dbReference>
<comment type="caution">
    <text evidence="3">The sequence shown here is derived from an EMBL/GenBank/DDBJ whole genome shotgun (WGS) entry which is preliminary data.</text>
</comment>
<evidence type="ECO:0000256" key="1">
    <source>
        <dbReference type="SAM" id="SignalP"/>
    </source>
</evidence>
<sequence length="260" mass="27212">MKLFSIIAALVLLVPPAYGQYRDAADSSAAGQAPAFRPVQLVAPGVLIGTGTLIHCFAHESWDGAVNDAFSGLPGSAPHTEVDDWIQYAPFVADLGLALTGVPAENSFLDRTIECAVSVIVLAAVTRTMKSVINSPRPIGDSRSFPSGHTATAFTGAELVRLEYGWGWGAGAYAVAAAVGVLRMYNGAHWFSDVLTGAGIGILCAHAGRWLLEPVKGLFGIPDTEWGSGRHREKPAVSAGMISSVDPYSGALCMGLALRF</sequence>
<dbReference type="AlphaFoldDB" id="A0A9D1GLA4"/>
<dbReference type="Pfam" id="PF01569">
    <property type="entry name" value="PAP2"/>
    <property type="match status" value="1"/>
</dbReference>
<protein>
    <submittedName>
        <fullName evidence="3">Phosphatase PAP2 family protein</fullName>
    </submittedName>
</protein>
<dbReference type="PANTHER" id="PTHR14969:SF13">
    <property type="entry name" value="AT30094P"/>
    <property type="match status" value="1"/>
</dbReference>
<accession>A0A9D1GLA4</accession>
<dbReference type="SUPFAM" id="SSF48317">
    <property type="entry name" value="Acid phosphatase/Vanadium-dependent haloperoxidase"/>
    <property type="match status" value="1"/>
</dbReference>
<gene>
    <name evidence="3" type="ORF">IAC35_00110</name>
</gene>
<name>A0A9D1GLA4_9BACT</name>